<sequence length="202" mass="24061">MEYSSGITSERWYQQDIEYILVLLEKGLSREEIREIVSNENPFLVKTQAALQKRFQTVFRRAISLTPQLRSFYLNGTKYDKKALILYTLLKTYRYAYENFYEMIIYRYQQKNKQFVFGHMQSFMEEKEQQSDVVLNWSYISKKKVNNTLLLFYRESGIIELNESAYFIKPLHVSTKLAQYAKEDCLLHAIITLQAGVDIDHL</sequence>
<accession>A0A1C0YX07</accession>
<protein>
    <recommendedName>
        <fullName evidence="3">DUF1819 domain-containing protein</fullName>
    </recommendedName>
</protein>
<reference evidence="1 2" key="1">
    <citation type="submission" date="2016-07" db="EMBL/GenBank/DDBJ databases">
        <title>Caryophanon latum genome sequencing.</title>
        <authorList>
            <person name="Verma A."/>
            <person name="Pal Y."/>
            <person name="Krishnamurthi S."/>
        </authorList>
    </citation>
    <scope>NUCLEOTIDE SEQUENCE [LARGE SCALE GENOMIC DNA]</scope>
    <source>
        <strain evidence="1 2">DSM 14151</strain>
    </source>
</reference>
<evidence type="ECO:0000313" key="2">
    <source>
        <dbReference type="Proteomes" id="UP000093482"/>
    </source>
</evidence>
<dbReference type="Proteomes" id="UP000093482">
    <property type="component" value="Unassembled WGS sequence"/>
</dbReference>
<evidence type="ECO:0008006" key="3">
    <source>
        <dbReference type="Google" id="ProtNLM"/>
    </source>
</evidence>
<dbReference type="Pfam" id="PF08849">
    <property type="entry name" value="BrxA"/>
    <property type="match status" value="1"/>
</dbReference>
<dbReference type="EMBL" id="MATO01000024">
    <property type="protein sequence ID" value="OCS91699.1"/>
    <property type="molecule type" value="Genomic_DNA"/>
</dbReference>
<evidence type="ECO:0000313" key="1">
    <source>
        <dbReference type="EMBL" id="OCS91699.1"/>
    </source>
</evidence>
<dbReference type="Gene3D" id="1.10.3540.10">
    <property type="entry name" value="uncharacterized protein from magnetospirillum magneticum domain"/>
    <property type="match status" value="1"/>
</dbReference>
<name>A0A1C0YX07_9BACL</name>
<dbReference type="AlphaFoldDB" id="A0A1C0YX07"/>
<dbReference type="InterPro" id="IPR023137">
    <property type="entry name" value="BrxA_sf"/>
</dbReference>
<gene>
    <name evidence="1" type="ORF">A6K76_08185</name>
</gene>
<organism evidence="1 2">
    <name type="scientific">Caryophanon latum</name>
    <dbReference type="NCBI Taxonomy" id="33977"/>
    <lineage>
        <taxon>Bacteria</taxon>
        <taxon>Bacillati</taxon>
        <taxon>Bacillota</taxon>
        <taxon>Bacilli</taxon>
        <taxon>Bacillales</taxon>
        <taxon>Caryophanaceae</taxon>
        <taxon>Caryophanon</taxon>
    </lineage>
</organism>
<comment type="caution">
    <text evidence="1">The sequence shown here is derived from an EMBL/GenBank/DDBJ whole genome shotgun (WGS) entry which is preliminary data.</text>
</comment>
<proteinExistence type="predicted"/>
<dbReference type="InterPro" id="IPR014948">
    <property type="entry name" value="BrxA"/>
</dbReference>
<dbReference type="RefSeq" id="WP_066463062.1">
    <property type="nucleotide sequence ID" value="NZ_MATO01000024.1"/>
</dbReference>
<keyword evidence="2" id="KW-1185">Reference proteome</keyword>